<sequence>DRLRESRAQILWAMYNQMNVDYVSLIWEDFMYQANNREISSARKEHMPYPRFTKVIINNFISKDNTISMRNRINLHIFRDDTLLVPPKKARKFKNHASPKLKTVLASPKEPTRRVSELRELPKKPLLPPTTGVVIRDTPGKSLSKKKAPAKTDKDKGIKLLSDAAL</sequence>
<gene>
    <name evidence="2" type="ORF">Tci_895809</name>
</gene>
<dbReference type="AlphaFoldDB" id="A0A699UMP0"/>
<reference evidence="2" key="1">
    <citation type="journal article" date="2019" name="Sci. Rep.">
        <title>Draft genome of Tanacetum cinerariifolium, the natural source of mosquito coil.</title>
        <authorList>
            <person name="Yamashiro T."/>
            <person name="Shiraishi A."/>
            <person name="Satake H."/>
            <person name="Nakayama K."/>
        </authorList>
    </citation>
    <scope>NUCLEOTIDE SEQUENCE</scope>
</reference>
<feature type="region of interest" description="Disordered" evidence="1">
    <location>
        <begin position="106"/>
        <end position="155"/>
    </location>
</feature>
<feature type="non-terminal residue" evidence="2">
    <location>
        <position position="1"/>
    </location>
</feature>
<protein>
    <submittedName>
        <fullName evidence="2">Uncharacterized protein</fullName>
    </submittedName>
</protein>
<organism evidence="2">
    <name type="scientific">Tanacetum cinerariifolium</name>
    <name type="common">Dalmatian daisy</name>
    <name type="synonym">Chrysanthemum cinerariifolium</name>
    <dbReference type="NCBI Taxonomy" id="118510"/>
    <lineage>
        <taxon>Eukaryota</taxon>
        <taxon>Viridiplantae</taxon>
        <taxon>Streptophyta</taxon>
        <taxon>Embryophyta</taxon>
        <taxon>Tracheophyta</taxon>
        <taxon>Spermatophyta</taxon>
        <taxon>Magnoliopsida</taxon>
        <taxon>eudicotyledons</taxon>
        <taxon>Gunneridae</taxon>
        <taxon>Pentapetalae</taxon>
        <taxon>asterids</taxon>
        <taxon>campanulids</taxon>
        <taxon>Asterales</taxon>
        <taxon>Asteraceae</taxon>
        <taxon>Asteroideae</taxon>
        <taxon>Anthemideae</taxon>
        <taxon>Anthemidinae</taxon>
        <taxon>Tanacetum</taxon>
    </lineage>
</organism>
<feature type="compositionally biased region" description="Basic and acidic residues" evidence="1">
    <location>
        <begin position="110"/>
        <end position="123"/>
    </location>
</feature>
<dbReference type="EMBL" id="BKCJ011347823">
    <property type="protein sequence ID" value="GFD23840.1"/>
    <property type="molecule type" value="Genomic_DNA"/>
</dbReference>
<accession>A0A699UMP0</accession>
<feature type="non-terminal residue" evidence="2">
    <location>
        <position position="166"/>
    </location>
</feature>
<name>A0A699UMP0_TANCI</name>
<proteinExistence type="predicted"/>
<evidence type="ECO:0000256" key="1">
    <source>
        <dbReference type="SAM" id="MobiDB-lite"/>
    </source>
</evidence>
<evidence type="ECO:0000313" key="2">
    <source>
        <dbReference type="EMBL" id="GFD23840.1"/>
    </source>
</evidence>
<comment type="caution">
    <text evidence="2">The sequence shown here is derived from an EMBL/GenBank/DDBJ whole genome shotgun (WGS) entry which is preliminary data.</text>
</comment>